<dbReference type="EMBL" id="MN738113">
    <property type="protein sequence ID" value="QHB15650.1"/>
    <property type="molecule type" value="mRNA"/>
</dbReference>
<dbReference type="EMBL" id="OU963871">
    <property type="protein sequence ID" value="CAH0383822.1"/>
    <property type="molecule type" value="Genomic_DNA"/>
</dbReference>
<feature type="chain" id="PRO_5040627146" evidence="1">
    <location>
        <begin position="22"/>
        <end position="164"/>
    </location>
</feature>
<dbReference type="Proteomes" id="UP001152759">
    <property type="component" value="Chromosome 10"/>
</dbReference>
<evidence type="ECO:0000313" key="3">
    <source>
        <dbReference type="EMBL" id="QHB15650.1"/>
    </source>
</evidence>
<reference evidence="2" key="2">
    <citation type="submission" date="2021-12" db="EMBL/GenBank/DDBJ databases">
        <authorList>
            <person name="King R."/>
        </authorList>
    </citation>
    <scope>NUCLEOTIDE SEQUENCE</scope>
</reference>
<keyword evidence="1" id="KW-0732">Signal</keyword>
<organism evidence="3">
    <name type="scientific">Bemisia tabaci</name>
    <name type="common">Sweetpotato whitefly</name>
    <name type="synonym">Aleurodes tabaci</name>
    <dbReference type="NCBI Taxonomy" id="7038"/>
    <lineage>
        <taxon>Eukaryota</taxon>
        <taxon>Metazoa</taxon>
        <taxon>Ecdysozoa</taxon>
        <taxon>Arthropoda</taxon>
        <taxon>Hexapoda</taxon>
        <taxon>Insecta</taxon>
        <taxon>Pterygota</taxon>
        <taxon>Neoptera</taxon>
        <taxon>Paraneoptera</taxon>
        <taxon>Hemiptera</taxon>
        <taxon>Sternorrhyncha</taxon>
        <taxon>Aleyrodoidea</taxon>
        <taxon>Aleyrodidae</taxon>
        <taxon>Aleyrodinae</taxon>
        <taxon>Bemisia</taxon>
    </lineage>
</organism>
<evidence type="ECO:0000256" key="1">
    <source>
        <dbReference type="SAM" id="SignalP"/>
    </source>
</evidence>
<evidence type="ECO:0000313" key="4">
    <source>
        <dbReference type="Proteomes" id="UP001152759"/>
    </source>
</evidence>
<keyword evidence="4" id="KW-1185">Reference proteome</keyword>
<proteinExistence type="evidence at transcript level"/>
<dbReference type="KEGG" id="btab:109031951"/>
<dbReference type="AlphaFoldDB" id="A0A7S5HGR8"/>
<name>A0A7S5HGR8_BEMTA</name>
<feature type="signal peptide" evidence="1">
    <location>
        <begin position="1"/>
        <end position="21"/>
    </location>
</feature>
<accession>A0A7S5HGR8</accession>
<sequence length="164" mass="16571">MQKSLVSLILALAIAVTSVTGSPAGGLTTSASPGPVNIDTIKSGLEKAAEKVGMSPEAIAQMQRDPHATVLSAMSHLTDFLSTTATKAATTAQASVGDLLQTTKNLAGDHIQALKEYGDAASTAGLKAAETTRDLFTKSYPNAIGLPPLTLNAKGSGGFTGFGI</sequence>
<gene>
    <name evidence="2" type="ORF">BEMITA_LOCUS3230</name>
</gene>
<evidence type="ECO:0000313" key="2">
    <source>
        <dbReference type="EMBL" id="CAH0383822.1"/>
    </source>
</evidence>
<reference evidence="3" key="1">
    <citation type="submission" date="2019-11" db="EMBL/GenBank/DDBJ databases">
        <title>Identification of Saliva Proteins of the Whitefly Bemisia tabaci by Transcriptome and LC-MS/MS Analyses.</title>
        <authorList>
            <person name="Huang H.-J."/>
        </authorList>
    </citation>
    <scope>NUCLEOTIDE SEQUENCE</scope>
</reference>
<protein>
    <submittedName>
        <fullName evidence="3">SP18.3</fullName>
    </submittedName>
</protein>